<reference evidence="1" key="1">
    <citation type="journal article" date="2014" name="Front. Microbiol.">
        <title>High frequency of phylogenetically diverse reductive dehalogenase-homologous genes in deep subseafloor sedimentary metagenomes.</title>
        <authorList>
            <person name="Kawai M."/>
            <person name="Futagami T."/>
            <person name="Toyoda A."/>
            <person name="Takaki Y."/>
            <person name="Nishi S."/>
            <person name="Hori S."/>
            <person name="Arai W."/>
            <person name="Tsubouchi T."/>
            <person name="Morono Y."/>
            <person name="Uchiyama I."/>
            <person name="Ito T."/>
            <person name="Fujiyama A."/>
            <person name="Inagaki F."/>
            <person name="Takami H."/>
        </authorList>
    </citation>
    <scope>NUCLEOTIDE SEQUENCE</scope>
    <source>
        <strain evidence="1">Expedition CK06-06</strain>
    </source>
</reference>
<organism evidence="1">
    <name type="scientific">marine sediment metagenome</name>
    <dbReference type="NCBI Taxonomy" id="412755"/>
    <lineage>
        <taxon>unclassified sequences</taxon>
        <taxon>metagenomes</taxon>
        <taxon>ecological metagenomes</taxon>
    </lineage>
</organism>
<gene>
    <name evidence="1" type="ORF">S03H2_70646</name>
</gene>
<protein>
    <submittedName>
        <fullName evidence="1">Uncharacterized protein</fullName>
    </submittedName>
</protein>
<name>X1JLK8_9ZZZZ</name>
<accession>X1JLK8</accession>
<evidence type="ECO:0000313" key="1">
    <source>
        <dbReference type="EMBL" id="GAH95621.1"/>
    </source>
</evidence>
<dbReference type="AlphaFoldDB" id="X1JLK8"/>
<comment type="caution">
    <text evidence="1">The sequence shown here is derived from an EMBL/GenBank/DDBJ whole genome shotgun (WGS) entry which is preliminary data.</text>
</comment>
<dbReference type="EMBL" id="BARU01047013">
    <property type="protein sequence ID" value="GAH95621.1"/>
    <property type="molecule type" value="Genomic_DNA"/>
</dbReference>
<feature type="non-terminal residue" evidence="1">
    <location>
        <position position="116"/>
    </location>
</feature>
<feature type="non-terminal residue" evidence="1">
    <location>
        <position position="1"/>
    </location>
</feature>
<sequence length="116" mass="12860">ITTESHIFTAPVVTKIVERKNRNKDMPIEDCVKGVLKSRPIVENRYVFVTSIEKSLKETVNGKAAEQGISSSDLLREILKQSLPSEESLLSIVAHDGIILLTLTAEGWQSLRQKSG</sequence>
<proteinExistence type="predicted"/>